<gene>
    <name evidence="9" type="ORF">SCHPADRAFT_946062</name>
</gene>
<feature type="compositionally biased region" description="Polar residues" evidence="7">
    <location>
        <begin position="1351"/>
        <end position="1363"/>
    </location>
</feature>
<dbReference type="InterPro" id="IPR036864">
    <property type="entry name" value="Zn2-C6_fun-type_DNA-bd_sf"/>
</dbReference>
<keyword evidence="5" id="KW-0804">Transcription</keyword>
<evidence type="ECO:0000313" key="9">
    <source>
        <dbReference type="EMBL" id="KLO06469.1"/>
    </source>
</evidence>
<dbReference type="CDD" id="cd00067">
    <property type="entry name" value="GAL4"/>
    <property type="match status" value="1"/>
</dbReference>
<dbReference type="Pfam" id="PF04082">
    <property type="entry name" value="Fungal_trans"/>
    <property type="match status" value="1"/>
</dbReference>
<feature type="compositionally biased region" description="Low complexity" evidence="7">
    <location>
        <begin position="668"/>
        <end position="679"/>
    </location>
</feature>
<feature type="compositionally biased region" description="Polar residues" evidence="7">
    <location>
        <begin position="637"/>
        <end position="658"/>
    </location>
</feature>
<reference evidence="9 10" key="1">
    <citation type="submission" date="2015-04" db="EMBL/GenBank/DDBJ databases">
        <title>Complete genome sequence of Schizopora paradoxa KUC8140, a cosmopolitan wood degrader in East Asia.</title>
        <authorList>
            <consortium name="DOE Joint Genome Institute"/>
            <person name="Min B."/>
            <person name="Park H."/>
            <person name="Jang Y."/>
            <person name="Kim J.-J."/>
            <person name="Kim K.H."/>
            <person name="Pangilinan J."/>
            <person name="Lipzen A."/>
            <person name="Riley R."/>
            <person name="Grigoriev I.V."/>
            <person name="Spatafora J.W."/>
            <person name="Choi I.-G."/>
        </authorList>
    </citation>
    <scope>NUCLEOTIDE SEQUENCE [LARGE SCALE GENOMIC DNA]</scope>
    <source>
        <strain evidence="9 10">KUC8140</strain>
    </source>
</reference>
<feature type="region of interest" description="Disordered" evidence="7">
    <location>
        <begin position="115"/>
        <end position="171"/>
    </location>
</feature>
<evidence type="ECO:0000256" key="4">
    <source>
        <dbReference type="ARBA" id="ARBA00023125"/>
    </source>
</evidence>
<name>A0A0H2R3S7_9AGAM</name>
<proteinExistence type="predicted"/>
<keyword evidence="3" id="KW-0805">Transcription regulation</keyword>
<dbReference type="SMART" id="SM00906">
    <property type="entry name" value="Fungal_trans"/>
    <property type="match status" value="1"/>
</dbReference>
<dbReference type="GO" id="GO:0006351">
    <property type="term" value="P:DNA-templated transcription"/>
    <property type="evidence" value="ECO:0007669"/>
    <property type="project" value="InterPro"/>
</dbReference>
<evidence type="ECO:0000256" key="2">
    <source>
        <dbReference type="ARBA" id="ARBA00022723"/>
    </source>
</evidence>
<feature type="compositionally biased region" description="Basic and acidic residues" evidence="7">
    <location>
        <begin position="607"/>
        <end position="620"/>
    </location>
</feature>
<dbReference type="Proteomes" id="UP000053477">
    <property type="component" value="Unassembled WGS sequence"/>
</dbReference>
<feature type="compositionally biased region" description="Acidic residues" evidence="7">
    <location>
        <begin position="536"/>
        <end position="573"/>
    </location>
</feature>
<dbReference type="Gene3D" id="4.10.240.10">
    <property type="entry name" value="Zn(2)-C6 fungal-type DNA-binding domain"/>
    <property type="match status" value="1"/>
</dbReference>
<evidence type="ECO:0000256" key="5">
    <source>
        <dbReference type="ARBA" id="ARBA00023163"/>
    </source>
</evidence>
<comment type="subcellular location">
    <subcellularLocation>
        <location evidence="1">Nucleus</location>
    </subcellularLocation>
</comment>
<evidence type="ECO:0000256" key="7">
    <source>
        <dbReference type="SAM" id="MobiDB-lite"/>
    </source>
</evidence>
<dbReference type="SUPFAM" id="SSF57701">
    <property type="entry name" value="Zn2/Cys6 DNA-binding domain"/>
    <property type="match status" value="1"/>
</dbReference>
<dbReference type="InterPro" id="IPR007219">
    <property type="entry name" value="XnlR_reg_dom"/>
</dbReference>
<feature type="compositionally biased region" description="Low complexity" evidence="7">
    <location>
        <begin position="129"/>
        <end position="156"/>
    </location>
</feature>
<feature type="compositionally biased region" description="Low complexity" evidence="7">
    <location>
        <begin position="1316"/>
        <end position="1328"/>
    </location>
</feature>
<keyword evidence="10" id="KW-1185">Reference proteome</keyword>
<evidence type="ECO:0000259" key="8">
    <source>
        <dbReference type="PROSITE" id="PS50048"/>
    </source>
</evidence>
<dbReference type="GO" id="GO:0008270">
    <property type="term" value="F:zinc ion binding"/>
    <property type="evidence" value="ECO:0007669"/>
    <property type="project" value="InterPro"/>
</dbReference>
<dbReference type="PROSITE" id="PS00463">
    <property type="entry name" value="ZN2_CY6_FUNGAL_1"/>
    <property type="match status" value="1"/>
</dbReference>
<dbReference type="InterPro" id="IPR001138">
    <property type="entry name" value="Zn2Cys6_DnaBD"/>
</dbReference>
<dbReference type="EMBL" id="KQ086204">
    <property type="protein sequence ID" value="KLO06469.1"/>
    <property type="molecule type" value="Genomic_DNA"/>
</dbReference>
<feature type="region of interest" description="Disordered" evidence="7">
    <location>
        <begin position="536"/>
        <end position="692"/>
    </location>
</feature>
<feature type="compositionally biased region" description="Low complexity" evidence="7">
    <location>
        <begin position="1373"/>
        <end position="1383"/>
    </location>
</feature>
<evidence type="ECO:0000256" key="6">
    <source>
        <dbReference type="ARBA" id="ARBA00023242"/>
    </source>
</evidence>
<dbReference type="CDD" id="cd12148">
    <property type="entry name" value="fungal_TF_MHR"/>
    <property type="match status" value="1"/>
</dbReference>
<feature type="region of interest" description="Disordered" evidence="7">
    <location>
        <begin position="304"/>
        <end position="377"/>
    </location>
</feature>
<dbReference type="GO" id="GO:0005634">
    <property type="term" value="C:nucleus"/>
    <property type="evidence" value="ECO:0007669"/>
    <property type="project" value="UniProtKB-SubCell"/>
</dbReference>
<keyword evidence="6" id="KW-0539">Nucleus</keyword>
<feature type="domain" description="Zn(2)-C6 fungal-type" evidence="8">
    <location>
        <begin position="380"/>
        <end position="413"/>
    </location>
</feature>
<evidence type="ECO:0000256" key="3">
    <source>
        <dbReference type="ARBA" id="ARBA00023015"/>
    </source>
</evidence>
<feature type="compositionally biased region" description="Low complexity" evidence="7">
    <location>
        <begin position="483"/>
        <end position="505"/>
    </location>
</feature>
<dbReference type="GO" id="GO:0000976">
    <property type="term" value="F:transcription cis-regulatory region binding"/>
    <property type="evidence" value="ECO:0007669"/>
    <property type="project" value="TreeGrafter"/>
</dbReference>
<dbReference type="InParanoid" id="A0A0H2R3S7"/>
<feature type="compositionally biased region" description="Acidic residues" evidence="7">
    <location>
        <begin position="324"/>
        <end position="334"/>
    </location>
</feature>
<dbReference type="PANTHER" id="PTHR31845">
    <property type="entry name" value="FINGER DOMAIN PROTEIN, PUTATIVE-RELATED"/>
    <property type="match status" value="1"/>
</dbReference>
<feature type="region of interest" description="Disordered" evidence="7">
    <location>
        <begin position="408"/>
        <end position="427"/>
    </location>
</feature>
<dbReference type="STRING" id="27342.A0A0H2R3S7"/>
<feature type="compositionally biased region" description="Low complexity" evidence="7">
    <location>
        <begin position="1265"/>
        <end position="1299"/>
    </location>
</feature>
<sequence length="1463" mass="157576">MPAATNGGNAYTAPGWGHGTTATMPSGLPPDFANQQTYLSSQSQQQQQQQGTYFPPQQMSSSQTFHQGLHGQQLPHHHQQQRNVELEHHYAPTSTSGGMQNLGMSFDGYSMNFGSSLQQQYPSPPLTGPSQPQALPQTTPPLSQYDPRLQQQQQQQHSLPPHQMPLRQTSTNNNNVNANANNNNVFRHHQAAFNTGTVTGGGPPAAAPPAYVEQTATAIADGHAPSAVPVPPRGSPNGGGRVMGAMNGSATPSPKALPNPLVVGNGVGAFGQGFTFTSPAIPGPLPQLSPPQPQLLGPSVYTPHLAQQQQPQLKRQRYDHDAYEEGEEDGDVSGEIDHDFDYSMMGGGGGHQQQQYGMNQGAGGSGDQQGQEDQKRPAGACVRCKNLKVRCEFTTGDPQTCRRCMNGGHECSVPGKKKRKQPPKREHLINEIRSQASEIKDLMEKLETANKKLQTISSNGSAGTGPPSSLLTLGMRTEASPLASPSSTGNGNGASASSAHGLHPLALPRPDVQAWIMRARESIEQISGMYNGAIPAEDEEEDDDDEGGAEDGEDVGADGLEEEGVLLSEDSEESYAFVHNEREDGGMGVGEGITVEAPASDDGFGAFDRDNNNDETRSNADHPPPSEVLTDDETEHNSNASVRHASPATTVRSVSTRAGSAAPTRNRGSGSSASGAPSGAGTGRKATTVSAAPGAADPLTLISSLHTRLRSKSPGASAAAVAAASRASSVEKEIVVDVAASSAVTISGSVSEHGGEEAAGAVSEGGAGAAIGEGGEVKVNVKTEEGEDAYGAAGKEFFFARRMSATDPTSFAPSRNPIPHILINGVVTPEEAEKLFKIYFEDMNLSCSLLDPILYTAPATYLRSPFLFTVICLIASRYYTERPKLYEELTQWAQLAAGTALISGPKTVETVAAYILLSLYPIPMRRWEEDRTWIYLGLAIRVATDINLHHPIKSKPRNAQHARELANRTRVWLNCFNLDRSTASWIGKMSTISNEDYVATHCGSWYNGSEANLRNFDIHISGYNEDLRVVGDFRRKIHSNPNNPSGLNKDLDISKLAAETDENLQNLEKKWTDVLRRETDANDPQARFRNSLIKLAYRYGRLIALSFGFQDAFVRGTMDHAATQTFFQRCYAAALDVVRVFVDELSTQKRYLRHGPEAQCVFVTFAAAFLIKLLHPKYASLLKNEQRTEIRESVQAIANLLNDPEVVVDEKHSPHLWAKFLEGLLATPMAKLELSPGTLKYGRSLPRRSTRRSTGSRPAQAGARGSTSPNGPSNGNGHNPASPQMDMTTSPSSVSTSLSSPPPLPSVPEEGHKHSSSQGQSGYSSQSYDQTGGRQQQVQQQQNHALQSQQPGALTSGMHSSGMNVDDASFGHQQQQQQAQQPPYQYTQNALQMEMPEFFQQPFPFMDNDMLQSMATMPNSDMWRSMNTPGFNLFGYMPSADVDTQMGGTIDPGMLNMGDGVSF</sequence>
<feature type="compositionally biased region" description="Low complexity" evidence="7">
    <location>
        <begin position="1335"/>
        <end position="1350"/>
    </location>
</feature>
<feature type="compositionally biased region" description="Low complexity" evidence="7">
    <location>
        <begin position="35"/>
        <end position="58"/>
    </location>
</feature>
<feature type="region of interest" description="Disordered" evidence="7">
    <location>
        <begin position="1"/>
        <end position="84"/>
    </location>
</feature>
<feature type="region of interest" description="Disordered" evidence="7">
    <location>
        <begin position="1239"/>
        <end position="1383"/>
    </location>
</feature>
<dbReference type="SMART" id="SM00066">
    <property type="entry name" value="GAL4"/>
    <property type="match status" value="1"/>
</dbReference>
<organism evidence="9 10">
    <name type="scientific">Schizopora paradoxa</name>
    <dbReference type="NCBI Taxonomy" id="27342"/>
    <lineage>
        <taxon>Eukaryota</taxon>
        <taxon>Fungi</taxon>
        <taxon>Dikarya</taxon>
        <taxon>Basidiomycota</taxon>
        <taxon>Agaricomycotina</taxon>
        <taxon>Agaricomycetes</taxon>
        <taxon>Hymenochaetales</taxon>
        <taxon>Schizoporaceae</taxon>
        <taxon>Schizopora</taxon>
    </lineage>
</organism>
<feature type="region of interest" description="Disordered" evidence="7">
    <location>
        <begin position="479"/>
        <end position="505"/>
    </location>
</feature>
<dbReference type="PROSITE" id="PS50048">
    <property type="entry name" value="ZN2_CY6_FUNGAL_2"/>
    <property type="match status" value="1"/>
</dbReference>
<keyword evidence="4" id="KW-0238">DNA-binding</keyword>
<evidence type="ECO:0000313" key="10">
    <source>
        <dbReference type="Proteomes" id="UP000053477"/>
    </source>
</evidence>
<dbReference type="PANTHER" id="PTHR31845:SF17">
    <property type="entry name" value="ZN(II)2CYS6 TRANSCRIPTION FACTOR (EUROFUNG)"/>
    <property type="match status" value="1"/>
</dbReference>
<evidence type="ECO:0000256" key="1">
    <source>
        <dbReference type="ARBA" id="ARBA00004123"/>
    </source>
</evidence>
<dbReference type="InterPro" id="IPR051089">
    <property type="entry name" value="prtT"/>
</dbReference>
<dbReference type="OrthoDB" id="39175at2759"/>
<keyword evidence="2" id="KW-0479">Metal-binding</keyword>
<protein>
    <recommendedName>
        <fullName evidence="8">Zn(2)-C6 fungal-type domain-containing protein</fullName>
    </recommendedName>
</protein>
<accession>A0A0H2R3S7</accession>
<dbReference type="GO" id="GO:0000981">
    <property type="term" value="F:DNA-binding transcription factor activity, RNA polymerase II-specific"/>
    <property type="evidence" value="ECO:0007669"/>
    <property type="project" value="InterPro"/>
</dbReference>